<feature type="transmembrane region" description="Helical" evidence="6">
    <location>
        <begin position="127"/>
        <end position="147"/>
    </location>
</feature>
<proteinExistence type="predicted"/>
<protein>
    <submittedName>
        <fullName evidence="8">Voltage-gated ion channel superfamily</fullName>
    </submittedName>
</protein>
<feature type="compositionally biased region" description="Gly residues" evidence="5">
    <location>
        <begin position="436"/>
        <end position="460"/>
    </location>
</feature>
<dbReference type="SUPFAM" id="SSF81324">
    <property type="entry name" value="Voltage-gated potassium channels"/>
    <property type="match status" value="2"/>
</dbReference>
<evidence type="ECO:0000256" key="6">
    <source>
        <dbReference type="SAM" id="Phobius"/>
    </source>
</evidence>
<dbReference type="Proteomes" id="UP000037460">
    <property type="component" value="Unassembled WGS sequence"/>
</dbReference>
<dbReference type="InterPro" id="IPR043203">
    <property type="entry name" value="VGCC_Ca_Na"/>
</dbReference>
<dbReference type="OrthoDB" id="2984333at2759"/>
<evidence type="ECO:0000256" key="1">
    <source>
        <dbReference type="ARBA" id="ARBA00004141"/>
    </source>
</evidence>
<reference evidence="9" key="1">
    <citation type="journal article" date="2015" name="PLoS Genet.">
        <title>Genome Sequence and Transcriptome Analyses of Chrysochromulina tobin: Metabolic Tools for Enhanced Algal Fitness in the Prominent Order Prymnesiales (Haptophyceae).</title>
        <authorList>
            <person name="Hovde B.T."/>
            <person name="Deodato C.R."/>
            <person name="Hunsperger H.M."/>
            <person name="Ryken S.A."/>
            <person name="Yost W."/>
            <person name="Jha R.K."/>
            <person name="Patterson J."/>
            <person name="Monnat R.J. Jr."/>
            <person name="Barlow S.B."/>
            <person name="Starkenburg S.R."/>
            <person name="Cattolico R.A."/>
        </authorList>
    </citation>
    <scope>NUCLEOTIDE SEQUENCE</scope>
    <source>
        <strain evidence="9">CCMP291</strain>
    </source>
</reference>
<feature type="domain" description="Ion transport" evidence="7">
    <location>
        <begin position="43"/>
        <end position="385"/>
    </location>
</feature>
<evidence type="ECO:0000259" key="7">
    <source>
        <dbReference type="Pfam" id="PF00520"/>
    </source>
</evidence>
<dbReference type="InterPro" id="IPR005821">
    <property type="entry name" value="Ion_trans_dom"/>
</dbReference>
<name>A0A0M0JIQ7_9EUKA</name>
<feature type="transmembrane region" description="Helical" evidence="6">
    <location>
        <begin position="87"/>
        <end position="107"/>
    </location>
</feature>
<dbReference type="GO" id="GO:0005248">
    <property type="term" value="F:voltage-gated sodium channel activity"/>
    <property type="evidence" value="ECO:0007669"/>
    <property type="project" value="TreeGrafter"/>
</dbReference>
<feature type="domain" description="Ion transport" evidence="7">
    <location>
        <begin position="514"/>
        <end position="805"/>
    </location>
</feature>
<feature type="transmembrane region" description="Helical" evidence="6">
    <location>
        <begin position="47"/>
        <end position="66"/>
    </location>
</feature>
<evidence type="ECO:0000256" key="2">
    <source>
        <dbReference type="ARBA" id="ARBA00022692"/>
    </source>
</evidence>
<evidence type="ECO:0000313" key="9">
    <source>
        <dbReference type="Proteomes" id="UP000037460"/>
    </source>
</evidence>
<evidence type="ECO:0000256" key="3">
    <source>
        <dbReference type="ARBA" id="ARBA00022989"/>
    </source>
</evidence>
<feature type="transmembrane region" description="Helical" evidence="6">
    <location>
        <begin position="182"/>
        <end position="202"/>
    </location>
</feature>
<dbReference type="Pfam" id="PF00520">
    <property type="entry name" value="Ion_trans"/>
    <property type="match status" value="2"/>
</dbReference>
<sequence>MPTTNFEAEVAEVDEPHMKYSSFGVFSPTNPARLAARSLLLQPWFDGFIYATICVNLFCVAFRDPLAATCEYTNDPGSNTTLRVLDIIFTTIYISEMLLKLLLFGLWQHPGAYLRDGWNWIDGFVSIVSLLGLLPVLCISVSGLSALRAARLLRAMKSVPSFGATRAIVQALIDATPKLVHVGSLLLFVFLCFAILGVQLFMGHARRRCHVLQSDGTLSQAVGLQGAYAPCSASGDGGNQCAAFAGLATLNGRKPQYATPPAKQWKELTCDHIDTSGYLTGDLFCCQPAPLPPNSPFYFNGEFDERTSNPDYGFTSFDNIGWAFIVVYRNMAIDDWPVSMQLMFDSGGGGGIIYALVLVLCCGWFTANLTLAVIYEQVHLENKRSQKFKAGLAAELAAHAKATEEATADAAEMETQIRKADAQLVHAVHAVEAEPKGGGLSEDSRTGGGLSEDSRSGGGLSEDSRSRCSRVSPFRGRKPPLRLANLDFTDDEAGGHTFTLATAVERRWSPAPNCCYYAGQPDPECVLLGGIELALTFIFLIEMLIKLLGLGVGGYVSDRFNIFDGFIVLVSVFSQIAVVASGRCSEGFSPSIFRSLRLIRLLQRLPIASLRELMCIITQPTLLASMGALFLIFLLCQYTFTLLGMSYFGNRFVRCQQCTPLPRPLELPLAVGSIPLNATLGIAWEPFPMLAGATPYALCDCHPVEGYCRASSAADYLTTQRNLPVGIEQGCLARVPLQNFDTFGDAFMTTFQLFTGEAWHPIMFLGMRSTNVATLLYFCLSVLIGRYILLNMYTAIILSFLVSANDDGRAKFMEAAKQAQVDVEEMASRLKLMGFDEGSTAETDEGLRMTPAEDEKERYSQGYSQGTL</sequence>
<gene>
    <name evidence="8" type="ORF">Ctob_004637</name>
</gene>
<feature type="transmembrane region" description="Helical" evidence="6">
    <location>
        <begin position="628"/>
        <end position="648"/>
    </location>
</feature>
<dbReference type="PANTHER" id="PTHR10037:SF62">
    <property type="entry name" value="SODIUM CHANNEL PROTEIN 60E"/>
    <property type="match status" value="1"/>
</dbReference>
<comment type="subcellular location">
    <subcellularLocation>
        <location evidence="1">Membrane</location>
        <topology evidence="1">Multi-pass membrane protein</topology>
    </subcellularLocation>
</comment>
<feature type="transmembrane region" description="Helical" evidence="6">
    <location>
        <begin position="775"/>
        <end position="802"/>
    </location>
</feature>
<dbReference type="InterPro" id="IPR027359">
    <property type="entry name" value="Volt_channel_dom_sf"/>
</dbReference>
<dbReference type="EMBL" id="JWZX01002851">
    <property type="protein sequence ID" value="KOO26444.1"/>
    <property type="molecule type" value="Genomic_DNA"/>
</dbReference>
<dbReference type="Gene3D" id="1.10.287.70">
    <property type="match status" value="2"/>
</dbReference>
<comment type="caution">
    <text evidence="8">The sequence shown here is derived from an EMBL/GenBank/DDBJ whole genome shotgun (WGS) entry which is preliminary data.</text>
</comment>
<evidence type="ECO:0000256" key="5">
    <source>
        <dbReference type="SAM" id="MobiDB-lite"/>
    </source>
</evidence>
<accession>A0A0M0JIQ7</accession>
<feature type="region of interest" description="Disordered" evidence="5">
    <location>
        <begin position="839"/>
        <end position="868"/>
    </location>
</feature>
<keyword evidence="2 6" id="KW-0812">Transmembrane</keyword>
<feature type="transmembrane region" description="Helical" evidence="6">
    <location>
        <begin position="351"/>
        <end position="375"/>
    </location>
</feature>
<feature type="transmembrane region" description="Helical" evidence="6">
    <location>
        <begin position="562"/>
        <end position="580"/>
    </location>
</feature>
<dbReference type="Gene3D" id="1.20.120.350">
    <property type="entry name" value="Voltage-gated potassium channels. Chain C"/>
    <property type="match status" value="2"/>
</dbReference>
<dbReference type="PANTHER" id="PTHR10037">
    <property type="entry name" value="VOLTAGE-GATED CATION CHANNEL CALCIUM AND SODIUM"/>
    <property type="match status" value="1"/>
</dbReference>
<keyword evidence="4 6" id="KW-0472">Membrane</keyword>
<dbReference type="AlphaFoldDB" id="A0A0M0JIQ7"/>
<keyword evidence="3 6" id="KW-1133">Transmembrane helix</keyword>
<feature type="transmembrane region" description="Helical" evidence="6">
    <location>
        <begin position="533"/>
        <end position="556"/>
    </location>
</feature>
<evidence type="ECO:0000256" key="4">
    <source>
        <dbReference type="ARBA" id="ARBA00023136"/>
    </source>
</evidence>
<organism evidence="8 9">
    <name type="scientific">Chrysochromulina tobinii</name>
    <dbReference type="NCBI Taxonomy" id="1460289"/>
    <lineage>
        <taxon>Eukaryota</taxon>
        <taxon>Haptista</taxon>
        <taxon>Haptophyta</taxon>
        <taxon>Prymnesiophyceae</taxon>
        <taxon>Prymnesiales</taxon>
        <taxon>Chrysochromulinaceae</taxon>
        <taxon>Chrysochromulina</taxon>
    </lineage>
</organism>
<feature type="compositionally biased region" description="Basic and acidic residues" evidence="5">
    <location>
        <begin position="845"/>
        <end position="859"/>
    </location>
</feature>
<keyword evidence="9" id="KW-1185">Reference proteome</keyword>
<dbReference type="GO" id="GO:0001518">
    <property type="term" value="C:voltage-gated sodium channel complex"/>
    <property type="evidence" value="ECO:0007669"/>
    <property type="project" value="TreeGrafter"/>
</dbReference>
<evidence type="ECO:0000313" key="8">
    <source>
        <dbReference type="EMBL" id="KOO26444.1"/>
    </source>
</evidence>
<feature type="region of interest" description="Disordered" evidence="5">
    <location>
        <begin position="434"/>
        <end position="476"/>
    </location>
</feature>